<organism evidence="2 3">
    <name type="scientific">Dothistroma septosporum (strain NZE10 / CBS 128990)</name>
    <name type="common">Red band needle blight fungus</name>
    <name type="synonym">Mycosphaerella pini</name>
    <dbReference type="NCBI Taxonomy" id="675120"/>
    <lineage>
        <taxon>Eukaryota</taxon>
        <taxon>Fungi</taxon>
        <taxon>Dikarya</taxon>
        <taxon>Ascomycota</taxon>
        <taxon>Pezizomycotina</taxon>
        <taxon>Dothideomycetes</taxon>
        <taxon>Dothideomycetidae</taxon>
        <taxon>Mycosphaerellales</taxon>
        <taxon>Mycosphaerellaceae</taxon>
        <taxon>Dothistroma</taxon>
    </lineage>
</organism>
<sequence length="112" mass="12969">MTTRTGNERARASSLSHLLSTPSDRSFASRTRDPTHCDPRRAYNLDFHKGGHRIADGTMRNPSYIRHCMRSFRATTPRRDSCRQVPCSTPEILYRPQPYCTPRLNNHRLPKT</sequence>
<keyword evidence="3" id="KW-1185">Reference proteome</keyword>
<feature type="region of interest" description="Disordered" evidence="1">
    <location>
        <begin position="1"/>
        <end position="40"/>
    </location>
</feature>
<evidence type="ECO:0000313" key="3">
    <source>
        <dbReference type="Proteomes" id="UP000016933"/>
    </source>
</evidence>
<name>N1PLB2_DOTSN</name>
<evidence type="ECO:0000313" key="2">
    <source>
        <dbReference type="EMBL" id="EME42340.1"/>
    </source>
</evidence>
<proteinExistence type="predicted"/>
<gene>
    <name evidence="2" type="ORF">DOTSEDRAFT_155047</name>
</gene>
<dbReference type="Proteomes" id="UP000016933">
    <property type="component" value="Unassembled WGS sequence"/>
</dbReference>
<feature type="compositionally biased region" description="Basic and acidic residues" evidence="1">
    <location>
        <begin position="1"/>
        <end position="11"/>
    </location>
</feature>
<feature type="compositionally biased region" description="Basic and acidic residues" evidence="1">
    <location>
        <begin position="30"/>
        <end position="40"/>
    </location>
</feature>
<evidence type="ECO:0000256" key="1">
    <source>
        <dbReference type="SAM" id="MobiDB-lite"/>
    </source>
</evidence>
<dbReference type="AlphaFoldDB" id="N1PLB2"/>
<accession>N1PLB2</accession>
<protein>
    <submittedName>
        <fullName evidence="2">Uncharacterized protein</fullName>
    </submittedName>
</protein>
<dbReference type="EMBL" id="KB446541">
    <property type="protein sequence ID" value="EME42340.1"/>
    <property type="molecule type" value="Genomic_DNA"/>
</dbReference>
<reference evidence="2 3" key="2">
    <citation type="journal article" date="2012" name="PLoS Pathog.">
        <title>Diverse lifestyles and strategies of plant pathogenesis encoded in the genomes of eighteen Dothideomycetes fungi.</title>
        <authorList>
            <person name="Ohm R.A."/>
            <person name="Feau N."/>
            <person name="Henrissat B."/>
            <person name="Schoch C.L."/>
            <person name="Horwitz B.A."/>
            <person name="Barry K.W."/>
            <person name="Condon B.J."/>
            <person name="Copeland A.C."/>
            <person name="Dhillon B."/>
            <person name="Glaser F."/>
            <person name="Hesse C.N."/>
            <person name="Kosti I."/>
            <person name="LaButti K."/>
            <person name="Lindquist E.A."/>
            <person name="Lucas S."/>
            <person name="Salamov A.A."/>
            <person name="Bradshaw R.E."/>
            <person name="Ciuffetti L."/>
            <person name="Hamelin R.C."/>
            <person name="Kema G.H.J."/>
            <person name="Lawrence C."/>
            <person name="Scott J.A."/>
            <person name="Spatafora J.W."/>
            <person name="Turgeon B.G."/>
            <person name="de Wit P.J.G.M."/>
            <person name="Zhong S."/>
            <person name="Goodwin S.B."/>
            <person name="Grigoriev I.V."/>
        </authorList>
    </citation>
    <scope>NUCLEOTIDE SEQUENCE [LARGE SCALE GENOMIC DNA]</scope>
    <source>
        <strain evidence="3">NZE10 / CBS 128990</strain>
    </source>
</reference>
<dbReference type="HOGENOM" id="CLU_2145800_0_0_1"/>
<reference evidence="3" key="1">
    <citation type="journal article" date="2012" name="PLoS Genet.">
        <title>The genomes of the fungal plant pathogens Cladosporium fulvum and Dothistroma septosporum reveal adaptation to different hosts and lifestyles but also signatures of common ancestry.</title>
        <authorList>
            <person name="de Wit P.J.G.M."/>
            <person name="van der Burgt A."/>
            <person name="Oekmen B."/>
            <person name="Stergiopoulos I."/>
            <person name="Abd-Elsalam K.A."/>
            <person name="Aerts A.L."/>
            <person name="Bahkali A.H."/>
            <person name="Beenen H.G."/>
            <person name="Chettri P."/>
            <person name="Cox M.P."/>
            <person name="Datema E."/>
            <person name="de Vries R.P."/>
            <person name="Dhillon B."/>
            <person name="Ganley A.R."/>
            <person name="Griffiths S.A."/>
            <person name="Guo Y."/>
            <person name="Hamelin R.C."/>
            <person name="Henrissat B."/>
            <person name="Kabir M.S."/>
            <person name="Jashni M.K."/>
            <person name="Kema G."/>
            <person name="Klaubauf S."/>
            <person name="Lapidus A."/>
            <person name="Levasseur A."/>
            <person name="Lindquist E."/>
            <person name="Mehrabi R."/>
            <person name="Ohm R.A."/>
            <person name="Owen T.J."/>
            <person name="Salamov A."/>
            <person name="Schwelm A."/>
            <person name="Schijlen E."/>
            <person name="Sun H."/>
            <person name="van den Burg H.A."/>
            <person name="van Ham R.C.H.J."/>
            <person name="Zhang S."/>
            <person name="Goodwin S.B."/>
            <person name="Grigoriev I.V."/>
            <person name="Collemare J."/>
            <person name="Bradshaw R.E."/>
        </authorList>
    </citation>
    <scope>NUCLEOTIDE SEQUENCE [LARGE SCALE GENOMIC DNA]</scope>
    <source>
        <strain evidence="3">NZE10 / CBS 128990</strain>
    </source>
</reference>